<protein>
    <recommendedName>
        <fullName evidence="3">Phage protein</fullName>
    </recommendedName>
</protein>
<accession>A0A2K9ITL5</accession>
<reference evidence="2" key="1">
    <citation type="submission" date="2016-11" db="EMBL/GenBank/DDBJ databases">
        <title>Complete genome sequence of Virgibacillus pantothenticus 21D, a halophilic bacterium isolated from the deep hypersaline anoxic basin Discovery in the Mediterranean Sea.</title>
        <authorList>
            <person name="Zeaiter Z."/>
            <person name="Booth J.M."/>
            <person name="Prosdocimi E.M."/>
            <person name="Mapelli F."/>
            <person name="Fusi M."/>
            <person name="Daffonchio D."/>
            <person name="Borin S."/>
            <person name="Crotti E."/>
        </authorList>
    </citation>
    <scope>NUCLEOTIDE SEQUENCE [LARGE SCALE GENOMIC DNA]</scope>
    <source>
        <strain evidence="2">21D</strain>
    </source>
</reference>
<gene>
    <name evidence="1" type="ORF">A21D_00023</name>
</gene>
<organism evidence="1 2">
    <name type="scientific">Virgibacillus dokdonensis</name>
    <dbReference type="NCBI Taxonomy" id="302167"/>
    <lineage>
        <taxon>Bacteria</taxon>
        <taxon>Bacillati</taxon>
        <taxon>Bacillota</taxon>
        <taxon>Bacilli</taxon>
        <taxon>Bacillales</taxon>
        <taxon>Bacillaceae</taxon>
        <taxon>Virgibacillus</taxon>
    </lineage>
</organism>
<evidence type="ECO:0000313" key="2">
    <source>
        <dbReference type="Proteomes" id="UP000234237"/>
    </source>
</evidence>
<dbReference type="AlphaFoldDB" id="A0A2K9ITL5"/>
<name>A0A2K9ITL5_9BACI</name>
<evidence type="ECO:0008006" key="3">
    <source>
        <dbReference type="Google" id="ProtNLM"/>
    </source>
</evidence>
<dbReference type="RefSeq" id="WP_101932333.1">
    <property type="nucleotide sequence ID" value="NZ_CP018622.1"/>
</dbReference>
<dbReference type="EMBL" id="CP018622">
    <property type="protein sequence ID" value="AUJ23139.1"/>
    <property type="molecule type" value="Genomic_DNA"/>
</dbReference>
<proteinExistence type="predicted"/>
<dbReference type="Proteomes" id="UP000234237">
    <property type="component" value="Chromosome"/>
</dbReference>
<sequence>MKNTLGDLNNHLFAQLERLSDEEINGEKLEEEINRAKAVTSVASKIIDNGSLVLDAVKIKEDRMNADTLVPKMLEGGKQ</sequence>
<evidence type="ECO:0000313" key="1">
    <source>
        <dbReference type="EMBL" id="AUJ23139.1"/>
    </source>
</evidence>
<dbReference type="KEGG" id="vpn:A21D_00023"/>